<proteinExistence type="inferred from homology"/>
<keyword evidence="4 5" id="KW-0443">Lipid metabolism</keyword>
<dbReference type="GO" id="GO:0016042">
    <property type="term" value="P:lipid catabolic process"/>
    <property type="evidence" value="ECO:0007669"/>
    <property type="project" value="UniProtKB-UniRule"/>
</dbReference>
<name>A0A9N7RQD9_STRHE</name>
<dbReference type="GO" id="GO:0005737">
    <property type="term" value="C:cytoplasm"/>
    <property type="evidence" value="ECO:0007669"/>
    <property type="project" value="UniProtKB-ARBA"/>
</dbReference>
<dbReference type="Gene3D" id="3.40.50.1820">
    <property type="entry name" value="alpha/beta hydrolase"/>
    <property type="match status" value="1"/>
</dbReference>
<evidence type="ECO:0000256" key="6">
    <source>
        <dbReference type="SAM" id="MobiDB-lite"/>
    </source>
</evidence>
<evidence type="ECO:0000313" key="9">
    <source>
        <dbReference type="Proteomes" id="UP001153555"/>
    </source>
</evidence>
<dbReference type="AlphaFoldDB" id="A0A9N7RQD9"/>
<evidence type="ECO:0000256" key="3">
    <source>
        <dbReference type="ARBA" id="ARBA00022963"/>
    </source>
</evidence>
<dbReference type="EC" id="3.1.1.-" evidence="5"/>
<dbReference type="PANTHER" id="PTHR31828:SF1">
    <property type="entry name" value="PHOSPHOLIPASE A1-IIGAMMA"/>
    <property type="match status" value="1"/>
</dbReference>
<sequence length="422" mass="47651">MLSFFKRKKRPLTEPDPKSDDPKTDKTRENIPNRWRLLSGQTSEWAGLLDPLDPDLRQYIIHYGSMAQSTYDSFNSEKASKRAGSCRYPKHDYFNKSGLREANPLEYEVTKYLYATSSSKLPDSFIIKSLSREAWNKESNWMGFVGVATARGKRALGRRDIVVAWRGTVRGLEWVNDLEFMLRPSPDVMGGDEGPKVHLGWQSVYTSDDPRSRFNKKSAREQVLEEVKRLVEHYKNEDISITITGHSLGAAISTLNAVDIVANGYNKPTTQPDKECPVTAFLFASPRVGDESFRAFAQNLTGLKILRVANSRDVVPKYPTLGIGYAEVGKELAIDTGKSSYLKKGDVGSWHSLEAYLHGVAGTQGQNGDFELSVRRDIALINKHMDGLKDEYCVPVDWWCEKNKSMVQKADGSWELMDDEYI</sequence>
<dbReference type="InterPro" id="IPR002921">
    <property type="entry name" value="Fungal_lipase-type"/>
</dbReference>
<dbReference type="CDD" id="cd00519">
    <property type="entry name" value="Lipase_3"/>
    <property type="match status" value="1"/>
</dbReference>
<organism evidence="8 9">
    <name type="scientific">Striga hermonthica</name>
    <name type="common">Purple witchweed</name>
    <name type="synonym">Buchnera hermonthica</name>
    <dbReference type="NCBI Taxonomy" id="68872"/>
    <lineage>
        <taxon>Eukaryota</taxon>
        <taxon>Viridiplantae</taxon>
        <taxon>Streptophyta</taxon>
        <taxon>Embryophyta</taxon>
        <taxon>Tracheophyta</taxon>
        <taxon>Spermatophyta</taxon>
        <taxon>Magnoliopsida</taxon>
        <taxon>eudicotyledons</taxon>
        <taxon>Gunneridae</taxon>
        <taxon>Pentapetalae</taxon>
        <taxon>asterids</taxon>
        <taxon>lamiids</taxon>
        <taxon>Lamiales</taxon>
        <taxon>Orobanchaceae</taxon>
        <taxon>Buchnereae</taxon>
        <taxon>Striga</taxon>
    </lineage>
</organism>
<dbReference type="SUPFAM" id="SSF53474">
    <property type="entry name" value="alpha/beta-Hydrolases"/>
    <property type="match status" value="1"/>
</dbReference>
<comment type="function">
    <text evidence="5">Acylhydrolase that catalyzes the hydrolysis of phospholipids at the sn-1 position.</text>
</comment>
<evidence type="ECO:0000256" key="1">
    <source>
        <dbReference type="ARBA" id="ARBA00010701"/>
    </source>
</evidence>
<feature type="compositionally biased region" description="Basic and acidic residues" evidence="6">
    <location>
        <begin position="11"/>
        <end position="31"/>
    </location>
</feature>
<gene>
    <name evidence="8" type="ORF">SHERM_07636</name>
</gene>
<dbReference type="OrthoDB" id="438440at2759"/>
<evidence type="ECO:0000256" key="2">
    <source>
        <dbReference type="ARBA" id="ARBA00022801"/>
    </source>
</evidence>
<dbReference type="InterPro" id="IPR029058">
    <property type="entry name" value="AB_hydrolase_fold"/>
</dbReference>
<dbReference type="PANTHER" id="PTHR31828">
    <property type="entry name" value="PHOSPHOLIPASE A1-IIGAMMA"/>
    <property type="match status" value="1"/>
</dbReference>
<dbReference type="Proteomes" id="UP001153555">
    <property type="component" value="Unassembled WGS sequence"/>
</dbReference>
<evidence type="ECO:0000256" key="4">
    <source>
        <dbReference type="ARBA" id="ARBA00023098"/>
    </source>
</evidence>
<reference evidence="8" key="1">
    <citation type="submission" date="2019-12" db="EMBL/GenBank/DDBJ databases">
        <authorList>
            <person name="Scholes J."/>
        </authorList>
    </citation>
    <scope>NUCLEOTIDE SEQUENCE</scope>
</reference>
<evidence type="ECO:0000259" key="7">
    <source>
        <dbReference type="Pfam" id="PF01764"/>
    </source>
</evidence>
<dbReference type="FunFam" id="3.40.50.1820:FF:000065">
    <property type="entry name" value="Phospholipase A1-II 3"/>
    <property type="match status" value="1"/>
</dbReference>
<feature type="compositionally biased region" description="Basic residues" evidence="6">
    <location>
        <begin position="1"/>
        <end position="10"/>
    </location>
</feature>
<dbReference type="EMBL" id="CACSLK010034598">
    <property type="protein sequence ID" value="CAA0841761.1"/>
    <property type="molecule type" value="Genomic_DNA"/>
</dbReference>
<evidence type="ECO:0000313" key="8">
    <source>
        <dbReference type="EMBL" id="CAA0841761.1"/>
    </source>
</evidence>
<feature type="region of interest" description="Disordered" evidence="6">
    <location>
        <begin position="1"/>
        <end position="31"/>
    </location>
</feature>
<feature type="domain" description="Fungal lipase-type" evidence="7">
    <location>
        <begin position="162"/>
        <end position="320"/>
    </location>
</feature>
<evidence type="ECO:0000256" key="5">
    <source>
        <dbReference type="RuleBase" id="RU367093"/>
    </source>
</evidence>
<accession>A0A9N7RQD9</accession>
<dbReference type="GO" id="GO:0008970">
    <property type="term" value="F:phospholipase A1 activity"/>
    <property type="evidence" value="ECO:0007669"/>
    <property type="project" value="UniProtKB-UniRule"/>
</dbReference>
<keyword evidence="3 5" id="KW-0442">Lipid degradation</keyword>
<keyword evidence="2 5" id="KW-0378">Hydrolase</keyword>
<dbReference type="InterPro" id="IPR033556">
    <property type="entry name" value="PLA"/>
</dbReference>
<dbReference type="Pfam" id="PF01764">
    <property type="entry name" value="Lipase_3"/>
    <property type="match status" value="1"/>
</dbReference>
<comment type="caution">
    <text evidence="8">The sequence shown here is derived from an EMBL/GenBank/DDBJ whole genome shotgun (WGS) entry which is preliminary data.</text>
</comment>
<comment type="similarity">
    <text evidence="1 5">Belongs to the AB hydrolase superfamily. Lipase family.</text>
</comment>
<keyword evidence="9" id="KW-1185">Reference proteome</keyword>
<protein>
    <recommendedName>
        <fullName evidence="5">Phospholipase A1</fullName>
        <ecNumber evidence="5">3.1.1.-</ecNumber>
    </recommendedName>
</protein>